<name>A0A6A5TEP0_9PLEO</name>
<evidence type="ECO:0008006" key="4">
    <source>
        <dbReference type="Google" id="ProtNLM"/>
    </source>
</evidence>
<organism evidence="2 3">
    <name type="scientific">Byssothecium circinans</name>
    <dbReference type="NCBI Taxonomy" id="147558"/>
    <lineage>
        <taxon>Eukaryota</taxon>
        <taxon>Fungi</taxon>
        <taxon>Dikarya</taxon>
        <taxon>Ascomycota</taxon>
        <taxon>Pezizomycotina</taxon>
        <taxon>Dothideomycetes</taxon>
        <taxon>Pleosporomycetidae</taxon>
        <taxon>Pleosporales</taxon>
        <taxon>Massarineae</taxon>
        <taxon>Massarinaceae</taxon>
        <taxon>Byssothecium</taxon>
    </lineage>
</organism>
<feature type="region of interest" description="Disordered" evidence="1">
    <location>
        <begin position="31"/>
        <end position="52"/>
    </location>
</feature>
<dbReference type="PANTHER" id="PTHR37827">
    <property type="entry name" value="TUDOR DOMAIN-CONTAINING PROTEIN"/>
    <property type="match status" value="1"/>
</dbReference>
<keyword evidence="3" id="KW-1185">Reference proteome</keyword>
<dbReference type="PANTHER" id="PTHR37827:SF1">
    <property type="entry name" value="HNH DOMAIN-CONTAINING PROTEIN"/>
    <property type="match status" value="1"/>
</dbReference>
<dbReference type="OrthoDB" id="4850648at2759"/>
<dbReference type="AlphaFoldDB" id="A0A6A5TEP0"/>
<sequence>MATLIPDDEQSNYETFRDCLSEPVIRALAAPTVEKRGKSRKKRERKGVSVDKGREMVVERSADAVDAVGDGEGLDELGGSAAEDLGDFIEYLTTIIFPSLPPALRTLTHSLFRDSPRLQETYTPPLSPQTSTSLLNTIPPTAIDSLESYGLLHPSSDTTDQYNFFTPILSSYITAATAPPPIWSATRTTECELCGRSWIPLTYHHLIPKSTHERVLKRKWHNQDLLNSVAWLCRACHSFVHRLSSNEGLAKHFYNMHLIREGGSDGERRAEVEGWVKWVAGVRWRSR</sequence>
<dbReference type="EMBL" id="ML977027">
    <property type="protein sequence ID" value="KAF1950229.1"/>
    <property type="molecule type" value="Genomic_DNA"/>
</dbReference>
<evidence type="ECO:0000313" key="3">
    <source>
        <dbReference type="Proteomes" id="UP000800035"/>
    </source>
</evidence>
<proteinExistence type="predicted"/>
<protein>
    <recommendedName>
        <fullName evidence="4">HNH domain-containing protein</fullName>
    </recommendedName>
</protein>
<dbReference type="Proteomes" id="UP000800035">
    <property type="component" value="Unassembled WGS sequence"/>
</dbReference>
<gene>
    <name evidence="2" type="ORF">CC80DRAFT_482938</name>
</gene>
<accession>A0A6A5TEP0</accession>
<evidence type="ECO:0000313" key="2">
    <source>
        <dbReference type="EMBL" id="KAF1950229.1"/>
    </source>
</evidence>
<reference evidence="2" key="1">
    <citation type="journal article" date="2020" name="Stud. Mycol.">
        <title>101 Dothideomycetes genomes: a test case for predicting lifestyles and emergence of pathogens.</title>
        <authorList>
            <person name="Haridas S."/>
            <person name="Albert R."/>
            <person name="Binder M."/>
            <person name="Bloem J."/>
            <person name="Labutti K."/>
            <person name="Salamov A."/>
            <person name="Andreopoulos B."/>
            <person name="Baker S."/>
            <person name="Barry K."/>
            <person name="Bills G."/>
            <person name="Bluhm B."/>
            <person name="Cannon C."/>
            <person name="Castanera R."/>
            <person name="Culley D."/>
            <person name="Daum C."/>
            <person name="Ezra D."/>
            <person name="Gonzalez J."/>
            <person name="Henrissat B."/>
            <person name="Kuo A."/>
            <person name="Liang C."/>
            <person name="Lipzen A."/>
            <person name="Lutzoni F."/>
            <person name="Magnuson J."/>
            <person name="Mondo S."/>
            <person name="Nolan M."/>
            <person name="Ohm R."/>
            <person name="Pangilinan J."/>
            <person name="Park H.-J."/>
            <person name="Ramirez L."/>
            <person name="Alfaro M."/>
            <person name="Sun H."/>
            <person name="Tritt A."/>
            <person name="Yoshinaga Y."/>
            <person name="Zwiers L.-H."/>
            <person name="Turgeon B."/>
            <person name="Goodwin S."/>
            <person name="Spatafora J."/>
            <person name="Crous P."/>
            <person name="Grigoriev I."/>
        </authorList>
    </citation>
    <scope>NUCLEOTIDE SEQUENCE</scope>
    <source>
        <strain evidence="2">CBS 675.92</strain>
    </source>
</reference>
<evidence type="ECO:0000256" key="1">
    <source>
        <dbReference type="SAM" id="MobiDB-lite"/>
    </source>
</evidence>